<feature type="region of interest" description="Disordered" evidence="1">
    <location>
        <begin position="107"/>
        <end position="172"/>
    </location>
</feature>
<feature type="compositionally biased region" description="Polar residues" evidence="1">
    <location>
        <begin position="117"/>
        <end position="143"/>
    </location>
</feature>
<gene>
    <name evidence="2" type="ORF">DERYTH_LOCUS15420</name>
</gene>
<comment type="caution">
    <text evidence="2">The sequence shown here is derived from an EMBL/GenBank/DDBJ whole genome shotgun (WGS) entry which is preliminary data.</text>
</comment>
<name>A0A9N9IF65_9GLOM</name>
<dbReference type="EMBL" id="CAJVPY010012488">
    <property type="protein sequence ID" value="CAG8734462.1"/>
    <property type="molecule type" value="Genomic_DNA"/>
</dbReference>
<keyword evidence="3" id="KW-1185">Reference proteome</keyword>
<accession>A0A9N9IF65</accession>
<proteinExistence type="predicted"/>
<organism evidence="2 3">
    <name type="scientific">Dentiscutata erythropus</name>
    <dbReference type="NCBI Taxonomy" id="1348616"/>
    <lineage>
        <taxon>Eukaryota</taxon>
        <taxon>Fungi</taxon>
        <taxon>Fungi incertae sedis</taxon>
        <taxon>Mucoromycota</taxon>
        <taxon>Glomeromycotina</taxon>
        <taxon>Glomeromycetes</taxon>
        <taxon>Diversisporales</taxon>
        <taxon>Gigasporaceae</taxon>
        <taxon>Dentiscutata</taxon>
    </lineage>
</organism>
<evidence type="ECO:0000313" key="3">
    <source>
        <dbReference type="Proteomes" id="UP000789405"/>
    </source>
</evidence>
<dbReference type="OrthoDB" id="2485172at2759"/>
<dbReference type="Proteomes" id="UP000789405">
    <property type="component" value="Unassembled WGS sequence"/>
</dbReference>
<dbReference type="AlphaFoldDB" id="A0A9N9IF65"/>
<evidence type="ECO:0000256" key="1">
    <source>
        <dbReference type="SAM" id="MobiDB-lite"/>
    </source>
</evidence>
<evidence type="ECO:0000313" key="2">
    <source>
        <dbReference type="EMBL" id="CAG8734462.1"/>
    </source>
</evidence>
<sequence>MASIFCAVSFVKNVSNANKYTSGTDPAITENGQGIFRLKQDIYNGVTVAGELIPLMKSSFILCEAVEWNYPTSYNIQQNSINNQQTNNTNKRQRLEDLECIAEKFNTHSPSTHKKPTQPTQHNIIGHGNPSTLTSQEYLNNELPNDKNKSTSFENNSNIDDCFPSTSNNPYP</sequence>
<protein>
    <submittedName>
        <fullName evidence="2">18284_t:CDS:1</fullName>
    </submittedName>
</protein>
<reference evidence="2" key="1">
    <citation type="submission" date="2021-06" db="EMBL/GenBank/DDBJ databases">
        <authorList>
            <person name="Kallberg Y."/>
            <person name="Tangrot J."/>
            <person name="Rosling A."/>
        </authorList>
    </citation>
    <scope>NUCLEOTIDE SEQUENCE</scope>
    <source>
        <strain evidence="2">MA453B</strain>
    </source>
</reference>
<feature type="compositionally biased region" description="Polar residues" evidence="1">
    <location>
        <begin position="150"/>
        <end position="172"/>
    </location>
</feature>